<name>A0ABV4TGD2_9FLAO</name>
<evidence type="ECO:0000256" key="1">
    <source>
        <dbReference type="SAM" id="Phobius"/>
    </source>
</evidence>
<comment type="caution">
    <text evidence="2">The sequence shown here is derived from an EMBL/GenBank/DDBJ whole genome shotgun (WGS) entry which is preliminary data.</text>
</comment>
<feature type="transmembrane region" description="Helical" evidence="1">
    <location>
        <begin position="102"/>
        <end position="121"/>
    </location>
</feature>
<keyword evidence="1" id="KW-1133">Transmembrane helix</keyword>
<feature type="transmembrane region" description="Helical" evidence="1">
    <location>
        <begin position="209"/>
        <end position="231"/>
    </location>
</feature>
<protein>
    <submittedName>
        <fullName evidence="2">DUF4184 family protein</fullName>
    </submittedName>
</protein>
<dbReference type="EMBL" id="JBCFQK010000001">
    <property type="protein sequence ID" value="MFA9193122.1"/>
    <property type="molecule type" value="Genomic_DNA"/>
</dbReference>
<keyword evidence="1" id="KW-0472">Membrane</keyword>
<gene>
    <name evidence="2" type="ORF">AAGV33_01805</name>
</gene>
<proteinExistence type="predicted"/>
<dbReference type="Pfam" id="PF13803">
    <property type="entry name" value="DUF4184"/>
    <property type="match status" value="1"/>
</dbReference>
<dbReference type="InterPro" id="IPR025238">
    <property type="entry name" value="DUF4184"/>
</dbReference>
<reference evidence="2 3" key="1">
    <citation type="submission" date="2024-04" db="EMBL/GenBank/DDBJ databases">
        <title>New Clade of Flavobacterium.</title>
        <authorList>
            <person name="Matos L."/>
            <person name="Proenca D.N."/>
            <person name="Fransisco R.M."/>
            <person name="Chung A.P."/>
            <person name="Maccario L."/>
            <person name="Sorensen S.J."/>
            <person name="Morais P.V."/>
        </authorList>
    </citation>
    <scope>NUCLEOTIDE SEQUENCE [LARGE SCALE GENOMIC DNA]</scope>
    <source>
        <strain evidence="2 3">FBOR7N2.3</strain>
    </source>
</reference>
<keyword evidence="1" id="KW-0812">Transmembrane</keyword>
<feature type="transmembrane region" description="Helical" evidence="1">
    <location>
        <begin position="184"/>
        <end position="203"/>
    </location>
</feature>
<dbReference type="RefSeq" id="WP_373390191.1">
    <property type="nucleotide sequence ID" value="NZ_JBCFQJ010000014.1"/>
</dbReference>
<accession>A0ABV4TGD2</accession>
<keyword evidence="3" id="KW-1185">Reference proteome</keyword>
<dbReference type="Proteomes" id="UP001574170">
    <property type="component" value="Unassembled WGS sequence"/>
</dbReference>
<feature type="transmembrane region" description="Helical" evidence="1">
    <location>
        <begin position="153"/>
        <end position="172"/>
    </location>
</feature>
<evidence type="ECO:0000313" key="2">
    <source>
        <dbReference type="EMBL" id="MFA9193122.1"/>
    </source>
</evidence>
<sequence length="237" mass="27569">MPFTLSHPAIILPFLKNKNVSATALIVGAMSPDLEYFFRMKIQSEIGHTFLGIFLIDFPLGLITIILFHEIIKKPLIENAPYFFQKRLNDLKELNWIEYLKNNIFTVLISFFIGTISHIFWDSMTHWNGYLVENISLLNIKIYNIPLYKIGQHLSSVIGMCFIFIYFYKMPFNEVSVKKINPNYWYLVLVFSTIVILMRFYFGTEFNKIGNIIVSTISSIIIAATLAGLIFRNQKKI</sequence>
<evidence type="ECO:0000313" key="3">
    <source>
        <dbReference type="Proteomes" id="UP001574170"/>
    </source>
</evidence>
<feature type="transmembrane region" description="Helical" evidence="1">
    <location>
        <begin position="46"/>
        <end position="68"/>
    </location>
</feature>
<organism evidence="2 3">
    <name type="scientific">Flavobacterium magnesitis</name>
    <dbReference type="NCBI Taxonomy" id="3138077"/>
    <lineage>
        <taxon>Bacteria</taxon>
        <taxon>Pseudomonadati</taxon>
        <taxon>Bacteroidota</taxon>
        <taxon>Flavobacteriia</taxon>
        <taxon>Flavobacteriales</taxon>
        <taxon>Flavobacteriaceae</taxon>
        <taxon>Flavobacterium</taxon>
    </lineage>
</organism>